<keyword evidence="6 7" id="KW-0472">Membrane</keyword>
<dbReference type="PROSITE" id="PS50928">
    <property type="entry name" value="ABC_TM1"/>
    <property type="match status" value="1"/>
</dbReference>
<proteinExistence type="inferred from homology"/>
<dbReference type="Pfam" id="PF00528">
    <property type="entry name" value="BPD_transp_1"/>
    <property type="match status" value="1"/>
</dbReference>
<evidence type="ECO:0000313" key="10">
    <source>
        <dbReference type="Proteomes" id="UP000502508"/>
    </source>
</evidence>
<dbReference type="PANTHER" id="PTHR30151:SF20">
    <property type="entry name" value="ABC TRANSPORTER PERMEASE PROTEIN HI_0355-RELATED"/>
    <property type="match status" value="1"/>
</dbReference>
<sequence>MVGGGRRVRHRRLPDPRPTRSCRRLQAWPGYLAGHTWATLAEALAGFALAAASGLLLGAVLASSRLVAAALMPSLLAVAAVPKPSLAPVLQSMLGFGMTPRVVMVWAMCLFPITLAAHAGLSQTPAELAELARAMCASRLRTLRTIRLPAALPAVFVGLKQALPLAVIGAVVGELFGGTEGLGFVIATAGTDAALAFAAIVLLAAMTIALHSLAKHAETLLVPWIRHTTS</sequence>
<dbReference type="EMBL" id="AP022870">
    <property type="protein sequence ID" value="BCB74555.1"/>
    <property type="molecule type" value="Genomic_DNA"/>
</dbReference>
<name>A0A6F8XL67_9ACTN</name>
<keyword evidence="4 7" id="KW-0812">Transmembrane</keyword>
<dbReference type="GO" id="GO:0055085">
    <property type="term" value="P:transmembrane transport"/>
    <property type="evidence" value="ECO:0007669"/>
    <property type="project" value="InterPro"/>
</dbReference>
<feature type="domain" description="ABC transmembrane type-1" evidence="8">
    <location>
        <begin position="36"/>
        <end position="214"/>
    </location>
</feature>
<comment type="similarity">
    <text evidence="7">Belongs to the binding-protein-dependent transport system permease family.</text>
</comment>
<feature type="transmembrane region" description="Helical" evidence="7">
    <location>
        <begin position="184"/>
        <end position="210"/>
    </location>
</feature>
<evidence type="ECO:0000256" key="4">
    <source>
        <dbReference type="ARBA" id="ARBA00022692"/>
    </source>
</evidence>
<keyword evidence="5 7" id="KW-1133">Transmembrane helix</keyword>
<evidence type="ECO:0000256" key="5">
    <source>
        <dbReference type="ARBA" id="ARBA00022989"/>
    </source>
</evidence>
<reference evidence="9 10" key="2">
    <citation type="submission" date="2020-03" db="EMBL/GenBank/DDBJ databases">
        <authorList>
            <person name="Ichikawa N."/>
            <person name="Kimura A."/>
            <person name="Kitahashi Y."/>
            <person name="Uohara A."/>
        </authorList>
    </citation>
    <scope>NUCLEOTIDE SEQUENCE [LARGE SCALE GENOMIC DNA]</scope>
    <source>
        <strain evidence="9 10">NBRC 107702</strain>
    </source>
</reference>
<dbReference type="InterPro" id="IPR035906">
    <property type="entry name" value="MetI-like_sf"/>
</dbReference>
<dbReference type="GO" id="GO:0005886">
    <property type="term" value="C:plasma membrane"/>
    <property type="evidence" value="ECO:0007669"/>
    <property type="project" value="UniProtKB-SubCell"/>
</dbReference>
<comment type="subcellular location">
    <subcellularLocation>
        <location evidence="1 7">Cell membrane</location>
        <topology evidence="1 7">Multi-pass membrane protein</topology>
    </subcellularLocation>
</comment>
<dbReference type="InterPro" id="IPR000515">
    <property type="entry name" value="MetI-like"/>
</dbReference>
<feature type="transmembrane region" description="Helical" evidence="7">
    <location>
        <begin position="37"/>
        <end position="59"/>
    </location>
</feature>
<organism evidence="9 10">
    <name type="scientific">Phytohabitans flavus</name>
    <dbReference type="NCBI Taxonomy" id="1076124"/>
    <lineage>
        <taxon>Bacteria</taxon>
        <taxon>Bacillati</taxon>
        <taxon>Actinomycetota</taxon>
        <taxon>Actinomycetes</taxon>
        <taxon>Micromonosporales</taxon>
        <taxon>Micromonosporaceae</taxon>
    </lineage>
</organism>
<evidence type="ECO:0000256" key="6">
    <source>
        <dbReference type="ARBA" id="ARBA00023136"/>
    </source>
</evidence>
<dbReference type="Proteomes" id="UP000502508">
    <property type="component" value="Chromosome"/>
</dbReference>
<protein>
    <recommendedName>
        <fullName evidence="8">ABC transmembrane type-1 domain-containing protein</fullName>
    </recommendedName>
</protein>
<gene>
    <name evidence="9" type="ORF">Pflav_009650</name>
</gene>
<accession>A0A6F8XL67</accession>
<dbReference type="Gene3D" id="1.10.3720.10">
    <property type="entry name" value="MetI-like"/>
    <property type="match status" value="1"/>
</dbReference>
<dbReference type="PANTHER" id="PTHR30151">
    <property type="entry name" value="ALKANE SULFONATE ABC TRANSPORTER-RELATED, MEMBRANE SUBUNIT"/>
    <property type="match status" value="1"/>
</dbReference>
<evidence type="ECO:0000256" key="1">
    <source>
        <dbReference type="ARBA" id="ARBA00004651"/>
    </source>
</evidence>
<keyword evidence="10" id="KW-1185">Reference proteome</keyword>
<reference evidence="9 10" key="1">
    <citation type="submission" date="2020-03" db="EMBL/GenBank/DDBJ databases">
        <title>Whole genome shotgun sequence of Phytohabitans flavus NBRC 107702.</title>
        <authorList>
            <person name="Komaki H."/>
            <person name="Tamura T."/>
        </authorList>
    </citation>
    <scope>NUCLEOTIDE SEQUENCE [LARGE SCALE GENOMIC DNA]</scope>
    <source>
        <strain evidence="9 10">NBRC 107702</strain>
    </source>
</reference>
<feature type="transmembrane region" description="Helical" evidence="7">
    <location>
        <begin position="102"/>
        <end position="121"/>
    </location>
</feature>
<dbReference type="SUPFAM" id="SSF161098">
    <property type="entry name" value="MetI-like"/>
    <property type="match status" value="1"/>
</dbReference>
<keyword evidence="3" id="KW-1003">Cell membrane</keyword>
<dbReference type="AlphaFoldDB" id="A0A6F8XL67"/>
<dbReference type="CDD" id="cd06261">
    <property type="entry name" value="TM_PBP2"/>
    <property type="match status" value="1"/>
</dbReference>
<evidence type="ECO:0000256" key="7">
    <source>
        <dbReference type="RuleBase" id="RU363032"/>
    </source>
</evidence>
<dbReference type="KEGG" id="pfla:Pflav_009650"/>
<dbReference type="RefSeq" id="WP_173033979.1">
    <property type="nucleotide sequence ID" value="NZ_AP022870.1"/>
</dbReference>
<evidence type="ECO:0000256" key="2">
    <source>
        <dbReference type="ARBA" id="ARBA00022448"/>
    </source>
</evidence>
<feature type="transmembrane region" description="Helical" evidence="7">
    <location>
        <begin position="148"/>
        <end position="172"/>
    </location>
</feature>
<evidence type="ECO:0000259" key="8">
    <source>
        <dbReference type="PROSITE" id="PS50928"/>
    </source>
</evidence>
<evidence type="ECO:0000256" key="3">
    <source>
        <dbReference type="ARBA" id="ARBA00022475"/>
    </source>
</evidence>
<keyword evidence="2 7" id="KW-0813">Transport</keyword>
<evidence type="ECO:0000313" key="9">
    <source>
        <dbReference type="EMBL" id="BCB74555.1"/>
    </source>
</evidence>